<evidence type="ECO:0000256" key="4">
    <source>
        <dbReference type="ARBA" id="ARBA00022723"/>
    </source>
</evidence>
<evidence type="ECO:0000256" key="2">
    <source>
        <dbReference type="ARBA" id="ARBA00011899"/>
    </source>
</evidence>
<keyword evidence="5 8" id="KW-0378">Hydrolase</keyword>
<accession>A0A1R0GTC3</accession>
<dbReference type="EC" id="3.5.1.25" evidence="2 8"/>
<dbReference type="PANTHER" id="PTHR11113:SF14">
    <property type="entry name" value="N-ACETYLGLUCOSAMINE-6-PHOSPHATE DEACETYLASE"/>
    <property type="match status" value="1"/>
</dbReference>
<comment type="cofactor">
    <cofactor evidence="11">
        <name>a divalent metal cation</name>
        <dbReference type="ChEBI" id="CHEBI:60240"/>
    </cofactor>
    <text evidence="11">Binds 1 divalent metal cation per subunit.</text>
</comment>
<feature type="binding site" evidence="11">
    <location>
        <position position="198"/>
    </location>
    <ligand>
        <name>Zn(2+)</name>
        <dbReference type="ChEBI" id="CHEBI:29105"/>
    </ligand>
</feature>
<evidence type="ECO:0000256" key="9">
    <source>
        <dbReference type="PIRSR" id="PIRSR038994-1"/>
    </source>
</evidence>
<dbReference type="GO" id="GO:0008448">
    <property type="term" value="F:N-acetylglucosamine-6-phosphate deacetylase activity"/>
    <property type="evidence" value="ECO:0007669"/>
    <property type="project" value="UniProtKB-UniRule"/>
</dbReference>
<name>A0A1R0GTC3_9FUNG</name>
<protein>
    <recommendedName>
        <fullName evidence="3 8">N-acetylglucosamine-6-phosphate deacetylase</fullName>
        <ecNumber evidence="2 8">3.5.1.25</ecNumber>
    </recommendedName>
</protein>
<comment type="similarity">
    <text evidence="1 8">Belongs to the metallo-dependent hydrolases superfamily. NagA family.</text>
</comment>
<dbReference type="STRING" id="133383.A0A1R0GTC3"/>
<feature type="domain" description="Amidohydrolase-related" evidence="12">
    <location>
        <begin position="45"/>
        <end position="363"/>
    </location>
</feature>
<dbReference type="InterPro" id="IPR011059">
    <property type="entry name" value="Metal-dep_hydrolase_composite"/>
</dbReference>
<proteinExistence type="inferred from homology"/>
<evidence type="ECO:0000313" key="13">
    <source>
        <dbReference type="EMBL" id="OLY80129.1"/>
    </source>
</evidence>
<feature type="binding site" evidence="10">
    <location>
        <position position="234"/>
    </location>
    <ligand>
        <name>substrate</name>
    </ligand>
</feature>
<evidence type="ECO:0000256" key="7">
    <source>
        <dbReference type="ARBA" id="ARBA00047647"/>
    </source>
</evidence>
<dbReference type="Pfam" id="PF01979">
    <property type="entry name" value="Amidohydro_1"/>
    <property type="match status" value="1"/>
</dbReference>
<feature type="binding site" evidence="10">
    <location>
        <begin position="290"/>
        <end position="292"/>
    </location>
    <ligand>
        <name>substrate</name>
    </ligand>
</feature>
<dbReference type="FunFam" id="3.20.20.140:FF:000023">
    <property type="entry name" value="N-acetylglucosamine-6-phosphate deacetylase"/>
    <property type="match status" value="1"/>
</dbReference>
<dbReference type="InterPro" id="IPR032466">
    <property type="entry name" value="Metal_Hydrolase"/>
</dbReference>
<dbReference type="PIRSF" id="PIRSF038994">
    <property type="entry name" value="NagA"/>
    <property type="match status" value="1"/>
</dbReference>
<gene>
    <name evidence="13" type="ORF">AYI68_g5776</name>
</gene>
<evidence type="ECO:0000256" key="8">
    <source>
        <dbReference type="PIRNR" id="PIRNR038994"/>
    </source>
</evidence>
<feature type="binding site" evidence="11">
    <location>
        <position position="106"/>
    </location>
    <ligand>
        <name>Zn(2+)</name>
        <dbReference type="ChEBI" id="CHEBI:29105"/>
    </ligand>
</feature>
<dbReference type="InterPro" id="IPR003764">
    <property type="entry name" value="GlcNAc_6-P_deAcase"/>
</dbReference>
<dbReference type="GO" id="GO:0006046">
    <property type="term" value="P:N-acetylglucosamine catabolic process"/>
    <property type="evidence" value="ECO:0007669"/>
    <property type="project" value="TreeGrafter"/>
</dbReference>
<dbReference type="Proteomes" id="UP000187455">
    <property type="component" value="Unassembled WGS sequence"/>
</dbReference>
<comment type="catalytic activity">
    <reaction evidence="7 8">
        <text>N-acetyl-D-glucosamine 6-phosphate + H2O = D-glucosamine 6-phosphate + acetate</text>
        <dbReference type="Rhea" id="RHEA:22936"/>
        <dbReference type="ChEBI" id="CHEBI:15377"/>
        <dbReference type="ChEBI" id="CHEBI:30089"/>
        <dbReference type="ChEBI" id="CHEBI:57513"/>
        <dbReference type="ChEBI" id="CHEBI:58725"/>
        <dbReference type="EC" id="3.5.1.25"/>
    </reaction>
</comment>
<sequence length="374" mass="40567">MRWVVLVSGKSVSGEYLIEQEMMCRSECFGCFLAHCSNGYDFSSEPEIIKEAVENISKAQLLMGVTSYCPTVVSSRSEIYKEILPFLAPRKGSIYNGAEILGAHLEGPFINKLKKGAHDVSVFQDAKNGLSDIYNVYGLNNLKNYVKYVTMAPEVEGIMDCIGPLIQETGVYVSQGHSLATVVQSEMAFERGARLVTHLFNAMTTFHQRDPGIVGLLGSSNNKMHYGIICDGVHVYPNSVKIAYYANPKGAVLVTDAMSAQNLEDGEYNLGSMNAKVENGSVYLVGTETIAGSVAVMSNCVKNFVKFTGATTVEALEAATLHPAQSLNVVDRKGTLGFGSDADILVLDNDLNIKKIFIDGVQVTPENVKCVSRV</sequence>
<evidence type="ECO:0000256" key="6">
    <source>
        <dbReference type="ARBA" id="ARBA00023277"/>
    </source>
</evidence>
<feature type="binding site" evidence="10">
    <location>
        <position position="117"/>
    </location>
    <ligand>
        <name>substrate</name>
    </ligand>
</feature>
<feature type="binding site" evidence="10">
    <location>
        <position position="209"/>
    </location>
    <ligand>
        <name>substrate</name>
    </ligand>
</feature>
<evidence type="ECO:0000256" key="3">
    <source>
        <dbReference type="ARBA" id="ARBA00018029"/>
    </source>
</evidence>
<keyword evidence="6 8" id="KW-0119">Carbohydrate metabolism</keyword>
<dbReference type="OrthoDB" id="10264777at2759"/>
<feature type="binding site" evidence="11">
    <location>
        <position position="177"/>
    </location>
    <ligand>
        <name>Zn(2+)</name>
        <dbReference type="ChEBI" id="CHEBI:29105"/>
    </ligand>
</feature>
<keyword evidence="4 11" id="KW-0479">Metal-binding</keyword>
<evidence type="ECO:0000259" key="12">
    <source>
        <dbReference type="Pfam" id="PF01979"/>
    </source>
</evidence>
<organism evidence="13 14">
    <name type="scientific">Smittium mucronatum</name>
    <dbReference type="NCBI Taxonomy" id="133383"/>
    <lineage>
        <taxon>Eukaryota</taxon>
        <taxon>Fungi</taxon>
        <taxon>Fungi incertae sedis</taxon>
        <taxon>Zoopagomycota</taxon>
        <taxon>Kickxellomycotina</taxon>
        <taxon>Harpellomycetes</taxon>
        <taxon>Harpellales</taxon>
        <taxon>Legeriomycetaceae</taxon>
        <taxon>Smittium</taxon>
    </lineage>
</organism>
<dbReference type="PANTHER" id="PTHR11113">
    <property type="entry name" value="N-ACETYLGLUCOSAMINE-6-PHOSPHATE DEACETYLASE"/>
    <property type="match status" value="1"/>
</dbReference>
<dbReference type="EMBL" id="LSSL01003741">
    <property type="protein sequence ID" value="OLY80129.1"/>
    <property type="molecule type" value="Genomic_DNA"/>
</dbReference>
<dbReference type="GO" id="GO:0019262">
    <property type="term" value="P:N-acetylneuraminate catabolic process"/>
    <property type="evidence" value="ECO:0007669"/>
    <property type="project" value="UniProtKB-ARBA"/>
</dbReference>
<evidence type="ECO:0000256" key="10">
    <source>
        <dbReference type="PIRSR" id="PIRSR038994-2"/>
    </source>
</evidence>
<reference evidence="13 14" key="1">
    <citation type="journal article" date="2016" name="Mol. Biol. Evol.">
        <title>Genome-Wide Survey of Gut Fungi (Harpellales) Reveals the First Horizontally Transferred Ubiquitin Gene from a Mosquito Host.</title>
        <authorList>
            <person name="Wang Y."/>
            <person name="White M.M."/>
            <person name="Kvist S."/>
            <person name="Moncalvo J.M."/>
        </authorList>
    </citation>
    <scope>NUCLEOTIDE SEQUENCE [LARGE SCALE GENOMIC DNA]</scope>
    <source>
        <strain evidence="13 14">ALG-7-W6</strain>
    </source>
</reference>
<evidence type="ECO:0000313" key="14">
    <source>
        <dbReference type="Proteomes" id="UP000187455"/>
    </source>
</evidence>
<feature type="binding site" evidence="10">
    <location>
        <begin position="201"/>
        <end position="202"/>
    </location>
    <ligand>
        <name>substrate</name>
    </ligand>
</feature>
<dbReference type="Gene3D" id="2.30.40.10">
    <property type="entry name" value="Urease, subunit C, domain 1"/>
    <property type="match status" value="1"/>
</dbReference>
<dbReference type="InterPro" id="IPR006680">
    <property type="entry name" value="Amidohydro-rel"/>
</dbReference>
<dbReference type="Gene3D" id="3.20.20.140">
    <property type="entry name" value="Metal-dependent hydrolases"/>
    <property type="match status" value="1"/>
</dbReference>
<evidence type="ECO:0000256" key="11">
    <source>
        <dbReference type="PIRSR" id="PIRSR038994-3"/>
    </source>
</evidence>
<evidence type="ECO:0000256" key="5">
    <source>
        <dbReference type="ARBA" id="ARBA00022801"/>
    </source>
</evidence>
<comment type="caution">
    <text evidence="13">The sequence shown here is derived from an EMBL/GenBank/DDBJ whole genome shotgun (WGS) entry which is preliminary data.</text>
</comment>
<dbReference type="SUPFAM" id="SSF51556">
    <property type="entry name" value="Metallo-dependent hydrolases"/>
    <property type="match status" value="1"/>
</dbReference>
<evidence type="ECO:0000256" key="1">
    <source>
        <dbReference type="ARBA" id="ARBA00010716"/>
    </source>
</evidence>
<keyword evidence="14" id="KW-1185">Reference proteome</keyword>
<dbReference type="AlphaFoldDB" id="A0A1R0GTC3"/>
<feature type="active site" description="Proton donor/acceptor" evidence="9">
    <location>
        <position position="256"/>
    </location>
</feature>
<dbReference type="GO" id="GO:0046872">
    <property type="term" value="F:metal ion binding"/>
    <property type="evidence" value="ECO:0007669"/>
    <property type="project" value="UniProtKB-KW"/>
</dbReference>
<dbReference type="GO" id="GO:0106279">
    <property type="term" value="P:negative regulation of UDP-N-acetylglucosamine biosynthetic process"/>
    <property type="evidence" value="ECO:0007669"/>
    <property type="project" value="UniProtKB-ARBA"/>
</dbReference>